<feature type="transmembrane region" description="Helical" evidence="16">
    <location>
        <begin position="83"/>
        <end position="101"/>
    </location>
</feature>
<feature type="transmembrane region" description="Helical" evidence="16">
    <location>
        <begin position="173"/>
        <end position="201"/>
    </location>
</feature>
<evidence type="ECO:0000256" key="13">
    <source>
        <dbReference type="ARBA" id="ARBA00023264"/>
    </source>
</evidence>
<organism evidence="17 18">
    <name type="scientific">Aminithiophilus ramosus</name>
    <dbReference type="NCBI Taxonomy" id="3029084"/>
    <lineage>
        <taxon>Bacteria</taxon>
        <taxon>Thermotogati</taxon>
        <taxon>Synergistota</taxon>
        <taxon>Synergistia</taxon>
        <taxon>Synergistales</taxon>
        <taxon>Aminithiophilaceae</taxon>
        <taxon>Aminithiophilus</taxon>
    </lineage>
</organism>
<dbReference type="NCBIfam" id="TIGR00473">
    <property type="entry name" value="pssA"/>
    <property type="match status" value="1"/>
</dbReference>
<dbReference type="InterPro" id="IPR000462">
    <property type="entry name" value="CDP-OH_P_trans"/>
</dbReference>
<dbReference type="AlphaFoldDB" id="A0A9Q7EXI4"/>
<protein>
    <recommendedName>
        <fullName evidence="5">CDP-diacylglycerol--serine O-phosphatidyltransferase</fullName>
        <ecNumber evidence="4">2.7.8.8</ecNumber>
    </recommendedName>
    <alternativeName>
        <fullName evidence="14">Phosphatidylserine synthase</fullName>
    </alternativeName>
</protein>
<accession>A0A9Q7EXI4</accession>
<evidence type="ECO:0000256" key="16">
    <source>
        <dbReference type="SAM" id="Phobius"/>
    </source>
</evidence>
<evidence type="ECO:0000313" key="17">
    <source>
        <dbReference type="EMBL" id="QTX33639.1"/>
    </source>
</evidence>
<dbReference type="GO" id="GO:0012505">
    <property type="term" value="C:endomembrane system"/>
    <property type="evidence" value="ECO:0007669"/>
    <property type="project" value="UniProtKB-SubCell"/>
</dbReference>
<evidence type="ECO:0000313" key="18">
    <source>
        <dbReference type="Proteomes" id="UP000671879"/>
    </source>
</evidence>
<dbReference type="GO" id="GO:0016020">
    <property type="term" value="C:membrane"/>
    <property type="evidence" value="ECO:0007669"/>
    <property type="project" value="InterPro"/>
</dbReference>
<keyword evidence="12" id="KW-0594">Phospholipid biosynthesis</keyword>
<evidence type="ECO:0000256" key="10">
    <source>
        <dbReference type="ARBA" id="ARBA00023098"/>
    </source>
</evidence>
<dbReference type="EMBL" id="CP072943">
    <property type="protein sequence ID" value="QTX33639.1"/>
    <property type="molecule type" value="Genomic_DNA"/>
</dbReference>
<keyword evidence="13" id="KW-1208">Phospholipid metabolism</keyword>
<dbReference type="Gene3D" id="1.20.120.1760">
    <property type="match status" value="1"/>
</dbReference>
<dbReference type="InterPro" id="IPR043130">
    <property type="entry name" value="CDP-OH_PTrfase_TM_dom"/>
</dbReference>
<comment type="catalytic activity">
    <reaction evidence="1">
        <text>a CDP-1,2-diacyl-sn-glycerol + L-serine = a 1,2-diacyl-sn-glycero-3-phospho-L-serine + CMP + H(+)</text>
        <dbReference type="Rhea" id="RHEA:16913"/>
        <dbReference type="ChEBI" id="CHEBI:15378"/>
        <dbReference type="ChEBI" id="CHEBI:33384"/>
        <dbReference type="ChEBI" id="CHEBI:57262"/>
        <dbReference type="ChEBI" id="CHEBI:58332"/>
        <dbReference type="ChEBI" id="CHEBI:60377"/>
        <dbReference type="EC" id="2.7.8.8"/>
    </reaction>
</comment>
<dbReference type="GO" id="GO:0003882">
    <property type="term" value="F:CDP-diacylglycerol-serine O-phosphatidyltransferase activity"/>
    <property type="evidence" value="ECO:0007669"/>
    <property type="project" value="UniProtKB-EC"/>
</dbReference>
<comment type="subcellular location">
    <subcellularLocation>
        <location evidence="2">Endomembrane system</location>
        <topology evidence="2">Multi-pass membrane protein</topology>
    </subcellularLocation>
</comment>
<feature type="transmembrane region" description="Helical" evidence="16">
    <location>
        <begin position="139"/>
        <end position="161"/>
    </location>
</feature>
<keyword evidence="9 16" id="KW-1133">Transmembrane helix</keyword>
<keyword evidence="11 16" id="KW-0472">Membrane</keyword>
<feature type="transmembrane region" description="Helical" evidence="16">
    <location>
        <begin position="113"/>
        <end position="133"/>
    </location>
</feature>
<gene>
    <name evidence="17" type="primary">pssA</name>
    <name evidence="17" type="ORF">KAR29_02130</name>
</gene>
<evidence type="ECO:0000256" key="6">
    <source>
        <dbReference type="ARBA" id="ARBA00022516"/>
    </source>
</evidence>
<dbReference type="PROSITE" id="PS00379">
    <property type="entry name" value="CDP_ALCOHOL_P_TRANSF"/>
    <property type="match status" value="1"/>
</dbReference>
<keyword evidence="18" id="KW-1185">Reference proteome</keyword>
<reference evidence="18" key="1">
    <citation type="submission" date="2021-04" db="EMBL/GenBank/DDBJ databases">
        <title>A novel Synergistetes isolate from a pyrite-forming mixed culture.</title>
        <authorList>
            <person name="Bunk B."/>
            <person name="Sproer C."/>
            <person name="Spring S."/>
            <person name="Pester M."/>
        </authorList>
    </citation>
    <scope>NUCLEOTIDE SEQUENCE [LARGE SCALE GENOMIC DNA]</scope>
    <source>
        <strain evidence="18">J.5.4.2-T.3.5.2</strain>
    </source>
</reference>
<dbReference type="InterPro" id="IPR048254">
    <property type="entry name" value="CDP_ALCOHOL_P_TRANSF_CS"/>
</dbReference>
<dbReference type="PANTHER" id="PTHR14269">
    <property type="entry name" value="CDP-DIACYLGLYCEROL--GLYCEROL-3-PHOSPHATE 3-PHOSPHATIDYLTRANSFERASE-RELATED"/>
    <property type="match status" value="1"/>
</dbReference>
<evidence type="ECO:0000256" key="9">
    <source>
        <dbReference type="ARBA" id="ARBA00022989"/>
    </source>
</evidence>
<evidence type="ECO:0000256" key="3">
    <source>
        <dbReference type="ARBA" id="ARBA00010441"/>
    </source>
</evidence>
<dbReference type="InterPro" id="IPR004533">
    <property type="entry name" value="CDP-diaglyc--ser_O-PTrfase"/>
</dbReference>
<dbReference type="EC" id="2.7.8.8" evidence="4"/>
<evidence type="ECO:0000256" key="7">
    <source>
        <dbReference type="ARBA" id="ARBA00022679"/>
    </source>
</evidence>
<dbReference type="InterPro" id="IPR050324">
    <property type="entry name" value="CDP-alcohol_PTase-I"/>
</dbReference>
<keyword evidence="8 16" id="KW-0812">Transmembrane</keyword>
<proteinExistence type="inferred from homology"/>
<keyword evidence="10" id="KW-0443">Lipid metabolism</keyword>
<dbReference type="Proteomes" id="UP000671879">
    <property type="component" value="Chromosome"/>
</dbReference>
<evidence type="ECO:0000256" key="1">
    <source>
        <dbReference type="ARBA" id="ARBA00000287"/>
    </source>
</evidence>
<sequence>MITSGNILCGMLALVLVFHGKVSHAAWLVFMAVFFDFMDGKVARSIGGSSAFGVELDSLADVVSFGVAPALIFYSAYLQGWKGVTGALVAAFFALCGALRLARFNVHHVDGAFQGFPIPAAGLFLASVVMAGWRLPASLAAPVALSVGLLMVSSVPFGNLKKLRKGNVNHYKAIFLFGFVFSLFVLLRGAAPLAAISVYLASGFLRFDWADWLSLVPEPVEGD</sequence>
<evidence type="ECO:0000256" key="8">
    <source>
        <dbReference type="ARBA" id="ARBA00022692"/>
    </source>
</evidence>
<keyword evidence="6" id="KW-0444">Lipid biosynthesis</keyword>
<dbReference type="Pfam" id="PF01066">
    <property type="entry name" value="CDP-OH_P_transf"/>
    <property type="match status" value="1"/>
</dbReference>
<evidence type="ECO:0000256" key="2">
    <source>
        <dbReference type="ARBA" id="ARBA00004127"/>
    </source>
</evidence>
<evidence type="ECO:0000256" key="5">
    <source>
        <dbReference type="ARBA" id="ARBA00017171"/>
    </source>
</evidence>
<evidence type="ECO:0000256" key="12">
    <source>
        <dbReference type="ARBA" id="ARBA00023209"/>
    </source>
</evidence>
<dbReference type="PANTHER" id="PTHR14269:SF61">
    <property type="entry name" value="CDP-DIACYLGLYCEROL--SERINE O-PHOSPHATIDYLTRANSFERASE"/>
    <property type="match status" value="1"/>
</dbReference>
<dbReference type="KEGG" id="aram:KAR29_02130"/>
<evidence type="ECO:0000256" key="14">
    <source>
        <dbReference type="ARBA" id="ARBA00032361"/>
    </source>
</evidence>
<dbReference type="GO" id="GO:0008654">
    <property type="term" value="P:phospholipid biosynthetic process"/>
    <property type="evidence" value="ECO:0007669"/>
    <property type="project" value="UniProtKB-KW"/>
</dbReference>
<evidence type="ECO:0000256" key="11">
    <source>
        <dbReference type="ARBA" id="ARBA00023136"/>
    </source>
</evidence>
<evidence type="ECO:0000256" key="15">
    <source>
        <dbReference type="RuleBase" id="RU003750"/>
    </source>
</evidence>
<comment type="similarity">
    <text evidence="3 15">Belongs to the CDP-alcohol phosphatidyltransferase class-I family.</text>
</comment>
<keyword evidence="7 15" id="KW-0808">Transferase</keyword>
<name>A0A9Q7EXI4_9BACT</name>
<evidence type="ECO:0000256" key="4">
    <source>
        <dbReference type="ARBA" id="ARBA00013174"/>
    </source>
</evidence>